<gene>
    <name evidence="1" type="ORF">ACHAW5_001982</name>
</gene>
<evidence type="ECO:0000313" key="2">
    <source>
        <dbReference type="Proteomes" id="UP001530315"/>
    </source>
</evidence>
<comment type="caution">
    <text evidence="1">The sequence shown here is derived from an EMBL/GenBank/DDBJ whole genome shotgun (WGS) entry which is preliminary data.</text>
</comment>
<protein>
    <submittedName>
        <fullName evidence="1">Uncharacterized protein</fullName>
    </submittedName>
</protein>
<keyword evidence="2" id="KW-1185">Reference proteome</keyword>
<reference evidence="1 2" key="1">
    <citation type="submission" date="2024-10" db="EMBL/GenBank/DDBJ databases">
        <title>Updated reference genomes for cyclostephanoid diatoms.</title>
        <authorList>
            <person name="Roberts W.R."/>
            <person name="Alverson A.J."/>
        </authorList>
    </citation>
    <scope>NUCLEOTIDE SEQUENCE [LARGE SCALE GENOMIC DNA]</scope>
    <source>
        <strain evidence="1 2">AJA276-08</strain>
    </source>
</reference>
<accession>A0ABD3QRQ4</accession>
<evidence type="ECO:0000313" key="1">
    <source>
        <dbReference type="EMBL" id="KAL3803118.1"/>
    </source>
</evidence>
<dbReference type="Proteomes" id="UP001530315">
    <property type="component" value="Unassembled WGS sequence"/>
</dbReference>
<proteinExistence type="predicted"/>
<dbReference type="PANTHER" id="PTHR36971">
    <property type="entry name" value="UNNAMED PRODUCT"/>
    <property type="match status" value="1"/>
</dbReference>
<dbReference type="AlphaFoldDB" id="A0ABD3QRQ4"/>
<sequence>MPKPIVIRRGTIAWSLLTMSKNGRRRRRVTLSTPPVLATTAIPHNENSQRAYAKRFRVFAFREFLLRSFFFPRPSSSLMSSGGAGAGITVLDVAGGKGCLSWILRNVDSVNSVIVDPVVPDHRRLVKSVNFLLDNPEETRLRSTEGLSTHQPLAKLIPRLVENCRDDGGGVGGDNLILRPTSPSYMRIRVDSVLVDMLREVVVVDSSSSSSSSERDALRSWDQYWHDARIYDDARQRVRAYGEVGAKYIASDYDDCQIIDPRRALEAFRSSDLIVGFHPDQATEAIIDLALLLKVPFAVVPCCVFPREFPERTMNGKRVRLYDELVEYLRAKHERIRTTTLPFVATEFARKVVLYMLAEDFA</sequence>
<organism evidence="1 2">
    <name type="scientific">Stephanodiscus triporus</name>
    <dbReference type="NCBI Taxonomy" id="2934178"/>
    <lineage>
        <taxon>Eukaryota</taxon>
        <taxon>Sar</taxon>
        <taxon>Stramenopiles</taxon>
        <taxon>Ochrophyta</taxon>
        <taxon>Bacillariophyta</taxon>
        <taxon>Coscinodiscophyceae</taxon>
        <taxon>Thalassiosirophycidae</taxon>
        <taxon>Stephanodiscales</taxon>
        <taxon>Stephanodiscaceae</taxon>
        <taxon>Stephanodiscus</taxon>
    </lineage>
</organism>
<name>A0ABD3QRQ4_9STRA</name>
<dbReference type="EMBL" id="JALLAZ020000123">
    <property type="protein sequence ID" value="KAL3803118.1"/>
    <property type="molecule type" value="Genomic_DNA"/>
</dbReference>
<dbReference type="PANTHER" id="PTHR36971:SF1">
    <property type="entry name" value="METHYLTRANSFERASE DOMAIN-CONTAINING PROTEIN"/>
    <property type="match status" value="1"/>
</dbReference>